<dbReference type="Proteomes" id="UP001519295">
    <property type="component" value="Unassembled WGS sequence"/>
</dbReference>
<accession>A0ABS4VTM0</accession>
<organism evidence="2 3">
    <name type="scientific">Pseudonocardia parietis</name>
    <dbReference type="NCBI Taxonomy" id="570936"/>
    <lineage>
        <taxon>Bacteria</taxon>
        <taxon>Bacillati</taxon>
        <taxon>Actinomycetota</taxon>
        <taxon>Actinomycetes</taxon>
        <taxon>Pseudonocardiales</taxon>
        <taxon>Pseudonocardiaceae</taxon>
        <taxon>Pseudonocardia</taxon>
    </lineage>
</organism>
<keyword evidence="3" id="KW-1185">Reference proteome</keyword>
<gene>
    <name evidence="2" type="ORF">JOF36_002973</name>
</gene>
<reference evidence="2 3" key="1">
    <citation type="submission" date="2021-03" db="EMBL/GenBank/DDBJ databases">
        <title>Sequencing the genomes of 1000 actinobacteria strains.</title>
        <authorList>
            <person name="Klenk H.-P."/>
        </authorList>
    </citation>
    <scope>NUCLEOTIDE SEQUENCE [LARGE SCALE GENOMIC DNA]</scope>
    <source>
        <strain evidence="2 3">DSM 45256</strain>
    </source>
</reference>
<comment type="caution">
    <text evidence="2">The sequence shown here is derived from an EMBL/GenBank/DDBJ whole genome shotgun (WGS) entry which is preliminary data.</text>
</comment>
<dbReference type="EMBL" id="JAGINU010000001">
    <property type="protein sequence ID" value="MBP2367277.1"/>
    <property type="molecule type" value="Genomic_DNA"/>
</dbReference>
<feature type="compositionally biased region" description="Basic and acidic residues" evidence="1">
    <location>
        <begin position="21"/>
        <end position="33"/>
    </location>
</feature>
<feature type="region of interest" description="Disordered" evidence="1">
    <location>
        <begin position="11"/>
        <end position="43"/>
    </location>
</feature>
<proteinExistence type="predicted"/>
<dbReference type="RefSeq" id="WP_307862380.1">
    <property type="nucleotide sequence ID" value="NZ_JAGINU010000001.1"/>
</dbReference>
<evidence type="ECO:0000313" key="2">
    <source>
        <dbReference type="EMBL" id="MBP2367277.1"/>
    </source>
</evidence>
<evidence type="ECO:0000313" key="3">
    <source>
        <dbReference type="Proteomes" id="UP001519295"/>
    </source>
</evidence>
<protein>
    <submittedName>
        <fullName evidence="2">Uncharacterized protein</fullName>
    </submittedName>
</protein>
<evidence type="ECO:0000256" key="1">
    <source>
        <dbReference type="SAM" id="MobiDB-lite"/>
    </source>
</evidence>
<sequence>MDAQIVLISCSSRVSGDGPPPDDRTRGRCRAPDFRTGARGGVR</sequence>
<name>A0ABS4VTM0_9PSEU</name>